<gene>
    <name evidence="2" type="ORF">BST47_02690</name>
</gene>
<reference evidence="2 3" key="1">
    <citation type="submission" date="2017-02" db="EMBL/GenBank/DDBJ databases">
        <title>The new phylogeny of genus Mycobacterium.</title>
        <authorList>
            <person name="Tortoli E."/>
            <person name="Trovato A."/>
            <person name="Cirillo D.M."/>
        </authorList>
    </citation>
    <scope>NUCLEOTIDE SEQUENCE [LARGE SCALE GENOMIC DNA]</scope>
    <source>
        <strain evidence="2 3">DSM 44338</strain>
    </source>
</reference>
<dbReference type="RefSeq" id="WP_083123626.1">
    <property type="nucleotide sequence ID" value="NZ_MVIM01000001.1"/>
</dbReference>
<comment type="caution">
    <text evidence="2">The sequence shown here is derived from an EMBL/GenBank/DDBJ whole genome shotgun (WGS) entry which is preliminary data.</text>
</comment>
<evidence type="ECO:0000313" key="3">
    <source>
        <dbReference type="Proteomes" id="UP000192411"/>
    </source>
</evidence>
<sequence>MKATKRIAAAGAISGVMGLAAVGFGSGAANADPGLDDIAPLIPGGLSEDWQSYLPLLDDVADLGSIAGLGELGNIPVLGDIGNIIPTGDLLGLAAGLG</sequence>
<accession>A0A1X0K0Z2</accession>
<feature type="chain" id="PRO_5039058875" description="Secreted protein" evidence="1">
    <location>
        <begin position="32"/>
        <end position="98"/>
    </location>
</feature>
<feature type="signal peptide" evidence="1">
    <location>
        <begin position="1"/>
        <end position="31"/>
    </location>
</feature>
<dbReference type="EMBL" id="MVIM01000001">
    <property type="protein sequence ID" value="ORB68809.1"/>
    <property type="molecule type" value="Genomic_DNA"/>
</dbReference>
<keyword evidence="1" id="KW-0732">Signal</keyword>
<evidence type="ECO:0000256" key="1">
    <source>
        <dbReference type="SAM" id="SignalP"/>
    </source>
</evidence>
<dbReference type="OrthoDB" id="4762516at2"/>
<proteinExistence type="predicted"/>
<name>A0A1X0K0Z2_9MYCO</name>
<evidence type="ECO:0008006" key="4">
    <source>
        <dbReference type="Google" id="ProtNLM"/>
    </source>
</evidence>
<organism evidence="2 3">
    <name type="scientific">Mycolicibacterium tusciae</name>
    <dbReference type="NCBI Taxonomy" id="75922"/>
    <lineage>
        <taxon>Bacteria</taxon>
        <taxon>Bacillati</taxon>
        <taxon>Actinomycetota</taxon>
        <taxon>Actinomycetes</taxon>
        <taxon>Mycobacteriales</taxon>
        <taxon>Mycobacteriaceae</taxon>
        <taxon>Mycolicibacterium</taxon>
    </lineage>
</organism>
<protein>
    <recommendedName>
        <fullName evidence="4">Secreted protein</fullName>
    </recommendedName>
</protein>
<keyword evidence="3" id="KW-1185">Reference proteome</keyword>
<dbReference type="Proteomes" id="UP000192411">
    <property type="component" value="Unassembled WGS sequence"/>
</dbReference>
<dbReference type="AlphaFoldDB" id="A0A1X0K0Z2"/>
<evidence type="ECO:0000313" key="2">
    <source>
        <dbReference type="EMBL" id="ORB68809.1"/>
    </source>
</evidence>